<evidence type="ECO:0000313" key="1">
    <source>
        <dbReference type="EMBL" id="SZX68924.1"/>
    </source>
</evidence>
<dbReference type="InterPro" id="IPR015947">
    <property type="entry name" value="PUA-like_sf"/>
</dbReference>
<evidence type="ECO:0000313" key="2">
    <source>
        <dbReference type="Proteomes" id="UP000256970"/>
    </source>
</evidence>
<dbReference type="Gene3D" id="2.30.130.40">
    <property type="entry name" value="LON domain-like"/>
    <property type="match status" value="1"/>
</dbReference>
<dbReference type="AlphaFoldDB" id="A0A383VVX9"/>
<proteinExistence type="predicted"/>
<dbReference type="SMART" id="SM00464">
    <property type="entry name" value="LON"/>
    <property type="match status" value="1"/>
</dbReference>
<dbReference type="STRING" id="3088.A0A383VVX9"/>
<dbReference type="InterPro" id="IPR046336">
    <property type="entry name" value="Lon_prtase_N_sf"/>
</dbReference>
<gene>
    <name evidence="1" type="ORF">BQ4739_LOCUS9236</name>
</gene>
<reference evidence="1 2" key="1">
    <citation type="submission" date="2016-10" db="EMBL/GenBank/DDBJ databases">
        <authorList>
            <person name="Cai Z."/>
        </authorList>
    </citation>
    <scope>NUCLEOTIDE SEQUENCE [LARGE SCALE GENOMIC DNA]</scope>
</reference>
<dbReference type="PANTHER" id="PTHR46732">
    <property type="entry name" value="ATP-DEPENDENT PROTEASE LA (LON) DOMAIN PROTEIN"/>
    <property type="match status" value="1"/>
</dbReference>
<dbReference type="SUPFAM" id="SSF88697">
    <property type="entry name" value="PUA domain-like"/>
    <property type="match status" value="1"/>
</dbReference>
<accession>A0A383VVX9</accession>
<name>A0A383VVX9_TETOB</name>
<dbReference type="Proteomes" id="UP000256970">
    <property type="component" value="Unassembled WGS sequence"/>
</dbReference>
<dbReference type="EMBL" id="FNXT01000890">
    <property type="protein sequence ID" value="SZX68924.1"/>
    <property type="molecule type" value="Genomic_DNA"/>
</dbReference>
<dbReference type="PANTHER" id="PTHR46732:SF8">
    <property type="entry name" value="ATP-DEPENDENT PROTEASE LA (LON) DOMAIN PROTEIN"/>
    <property type="match status" value="1"/>
</dbReference>
<organism evidence="1 2">
    <name type="scientific">Tetradesmus obliquus</name>
    <name type="common">Green alga</name>
    <name type="synonym">Acutodesmus obliquus</name>
    <dbReference type="NCBI Taxonomy" id="3088"/>
    <lineage>
        <taxon>Eukaryota</taxon>
        <taxon>Viridiplantae</taxon>
        <taxon>Chlorophyta</taxon>
        <taxon>core chlorophytes</taxon>
        <taxon>Chlorophyceae</taxon>
        <taxon>CS clade</taxon>
        <taxon>Sphaeropleales</taxon>
        <taxon>Scenedesmaceae</taxon>
        <taxon>Tetradesmus</taxon>
    </lineage>
</organism>
<sequence length="255" mass="27526">MIFEARYRVLFNTLLAGAEKVEEGLVQEDSPFAGSRRFGMCFADDVGRISGIGTTLEIQDFLIESSGRMYVTNKGIERFKVTKVVKQQPVLVCEVEVLPEDDDQSDEAKALAAQVADLFRNVLRLHLKIARAKLRPGASRGSSAAAEPLNSEAEDEVIEAMELTESSPSQLSYWIAHAFSQDSRLTQQTLLEVNKTMERLQEEKALLEGTLKYYSAATALEGVFGGGSGSSSASSTEGAKGASSSEVQPPPGGPD</sequence>
<dbReference type="PROSITE" id="PS51787">
    <property type="entry name" value="LON_N"/>
    <property type="match status" value="1"/>
</dbReference>
<dbReference type="InterPro" id="IPR003111">
    <property type="entry name" value="Lon_prtase_N"/>
</dbReference>
<keyword evidence="2" id="KW-1185">Reference proteome</keyword>
<dbReference type="OrthoDB" id="264917at2759"/>
<protein>
    <submittedName>
        <fullName evidence="1">Uncharacterized protein</fullName>
    </submittedName>
</protein>
<dbReference type="Pfam" id="PF02190">
    <property type="entry name" value="LON_substr_bdg"/>
    <property type="match status" value="1"/>
</dbReference>